<protein>
    <submittedName>
        <fullName evidence="1">Uncharacterized protein</fullName>
    </submittedName>
</protein>
<dbReference type="EMBL" id="CARXXK010001074">
    <property type="protein sequence ID" value="CAI6372772.1"/>
    <property type="molecule type" value="Genomic_DNA"/>
</dbReference>
<name>A0AAV0XYB6_9HEMI</name>
<dbReference type="AlphaFoldDB" id="A0AAV0XYB6"/>
<accession>A0AAV0XYB6</accession>
<proteinExistence type="predicted"/>
<evidence type="ECO:0000313" key="1">
    <source>
        <dbReference type="EMBL" id="CAI6372772.1"/>
    </source>
</evidence>
<evidence type="ECO:0000313" key="2">
    <source>
        <dbReference type="Proteomes" id="UP001160148"/>
    </source>
</evidence>
<reference evidence="1 2" key="1">
    <citation type="submission" date="2023-01" db="EMBL/GenBank/DDBJ databases">
        <authorList>
            <person name="Whitehead M."/>
        </authorList>
    </citation>
    <scope>NUCLEOTIDE SEQUENCE [LARGE SCALE GENOMIC DNA]</scope>
</reference>
<organism evidence="1 2">
    <name type="scientific">Macrosiphum euphorbiae</name>
    <name type="common">potato aphid</name>
    <dbReference type="NCBI Taxonomy" id="13131"/>
    <lineage>
        <taxon>Eukaryota</taxon>
        <taxon>Metazoa</taxon>
        <taxon>Ecdysozoa</taxon>
        <taxon>Arthropoda</taxon>
        <taxon>Hexapoda</taxon>
        <taxon>Insecta</taxon>
        <taxon>Pterygota</taxon>
        <taxon>Neoptera</taxon>
        <taxon>Paraneoptera</taxon>
        <taxon>Hemiptera</taxon>
        <taxon>Sternorrhyncha</taxon>
        <taxon>Aphidomorpha</taxon>
        <taxon>Aphidoidea</taxon>
        <taxon>Aphididae</taxon>
        <taxon>Macrosiphini</taxon>
        <taxon>Macrosiphum</taxon>
    </lineage>
</organism>
<dbReference type="Proteomes" id="UP001160148">
    <property type="component" value="Unassembled WGS sequence"/>
</dbReference>
<gene>
    <name evidence="1" type="ORF">MEUPH1_LOCUS26597</name>
</gene>
<sequence length="81" mass="9634">MKKRNREYWVHPICSNRLLQGKFHTLHSKLLNFPEKFFGYYRMSITSFNELVKLIGPAIAKENTQLRLSIPVEERLSVTIR</sequence>
<keyword evidence="2" id="KW-1185">Reference proteome</keyword>
<comment type="caution">
    <text evidence="1">The sequence shown here is derived from an EMBL/GenBank/DDBJ whole genome shotgun (WGS) entry which is preliminary data.</text>
</comment>